<dbReference type="InterPro" id="IPR011990">
    <property type="entry name" value="TPR-like_helical_dom_sf"/>
</dbReference>
<comment type="caution">
    <text evidence="2">The sequence shown here is derived from an EMBL/GenBank/DDBJ whole genome shotgun (WGS) entry which is preliminary data.</text>
</comment>
<dbReference type="Gene3D" id="1.25.40.10">
    <property type="entry name" value="Tetratricopeptide repeat domain"/>
    <property type="match status" value="1"/>
</dbReference>
<proteinExistence type="predicted"/>
<keyword evidence="1" id="KW-0732">Signal</keyword>
<accession>A0A139BX59</accession>
<dbReference type="Proteomes" id="UP000070578">
    <property type="component" value="Unassembled WGS sequence"/>
</dbReference>
<sequence>MKNRFVWLFVSAWLLLLAGCAGVATRPSIPAAAPATVPHAAQQPGAAVAPAPRSAISGNRAVIALLDRAQTDSEAGQREAAGASLERALRIEPRNPWLWFELAQLRLAQGQYAQAITLARKSNSFSGRQYRVQAENWRVIARARVSQGDAAGADQAFKRATDLEQQAGAEADHDAGFHGQ</sequence>
<evidence type="ECO:0000313" key="3">
    <source>
        <dbReference type="Proteomes" id="UP000070578"/>
    </source>
</evidence>
<protein>
    <submittedName>
        <fullName evidence="2">Uncharacterized protein</fullName>
    </submittedName>
</protein>
<evidence type="ECO:0000256" key="1">
    <source>
        <dbReference type="SAM" id="SignalP"/>
    </source>
</evidence>
<dbReference type="Pfam" id="PF14559">
    <property type="entry name" value="TPR_19"/>
    <property type="match status" value="1"/>
</dbReference>
<dbReference type="PROSITE" id="PS51257">
    <property type="entry name" value="PROKAR_LIPOPROTEIN"/>
    <property type="match status" value="1"/>
</dbReference>
<name>A0A139BX59_9PROT</name>
<feature type="signal peptide" evidence="1">
    <location>
        <begin position="1"/>
        <end position="23"/>
    </location>
</feature>
<organism evidence="2 3">
    <name type="scientific">Candidatus Gallionella acididurans</name>
    <dbReference type="NCBI Taxonomy" id="1796491"/>
    <lineage>
        <taxon>Bacteria</taxon>
        <taxon>Pseudomonadati</taxon>
        <taxon>Pseudomonadota</taxon>
        <taxon>Betaproteobacteria</taxon>
        <taxon>Nitrosomonadales</taxon>
        <taxon>Gallionellaceae</taxon>
        <taxon>Gallionella</taxon>
    </lineage>
</organism>
<evidence type="ECO:0000313" key="2">
    <source>
        <dbReference type="EMBL" id="KXS33587.1"/>
    </source>
</evidence>
<dbReference type="EMBL" id="LSLI01000004">
    <property type="protein sequence ID" value="KXS33587.1"/>
    <property type="molecule type" value="Genomic_DNA"/>
</dbReference>
<feature type="chain" id="PRO_5007484037" evidence="1">
    <location>
        <begin position="24"/>
        <end position="180"/>
    </location>
</feature>
<dbReference type="AlphaFoldDB" id="A0A139BX59"/>
<gene>
    <name evidence="2" type="ORF">AWT59_0307</name>
</gene>
<dbReference type="SUPFAM" id="SSF48452">
    <property type="entry name" value="TPR-like"/>
    <property type="match status" value="1"/>
</dbReference>
<reference evidence="2 3" key="1">
    <citation type="submission" date="2016-02" db="EMBL/GenBank/DDBJ databases">
        <authorList>
            <person name="Wen L."/>
            <person name="He K."/>
            <person name="Yang H."/>
        </authorList>
    </citation>
    <scope>NUCLEOTIDE SEQUENCE [LARGE SCALE GENOMIC DNA]</scope>
    <source>
        <strain evidence="2">ShG14-8</strain>
    </source>
</reference>
<reference evidence="2 3" key="2">
    <citation type="submission" date="2016-03" db="EMBL/GenBank/DDBJ databases">
        <title>New uncultured bacterium of the family Gallionellaceae from acid mine drainage: description and reconstruction of genome based on metagenomic analysis of microbial community.</title>
        <authorList>
            <person name="Kadnikov V."/>
            <person name="Ivasenko D."/>
            <person name="Beletsky A."/>
            <person name="Mardanov A."/>
            <person name="Danilova E."/>
            <person name="Pimenov N."/>
            <person name="Karnachuk O."/>
            <person name="Ravin N."/>
        </authorList>
    </citation>
    <scope>NUCLEOTIDE SEQUENCE [LARGE SCALE GENOMIC DNA]</scope>
    <source>
        <strain evidence="2">ShG14-8</strain>
    </source>
</reference>